<organism evidence="1">
    <name type="scientific">mine drainage metagenome</name>
    <dbReference type="NCBI Taxonomy" id="410659"/>
    <lineage>
        <taxon>unclassified sequences</taxon>
        <taxon>metagenomes</taxon>
        <taxon>ecological metagenomes</taxon>
    </lineage>
</organism>
<proteinExistence type="predicted"/>
<gene>
    <name evidence="1" type="ORF">B1A_18291</name>
</gene>
<reference evidence="1" key="1">
    <citation type="submission" date="2013-08" db="EMBL/GenBank/DDBJ databases">
        <authorList>
            <person name="Mendez C."/>
            <person name="Richter M."/>
            <person name="Ferrer M."/>
            <person name="Sanchez J."/>
        </authorList>
    </citation>
    <scope>NUCLEOTIDE SEQUENCE</scope>
</reference>
<evidence type="ECO:0000313" key="1">
    <source>
        <dbReference type="EMBL" id="EQD35437.1"/>
    </source>
</evidence>
<comment type="caution">
    <text evidence="1">The sequence shown here is derived from an EMBL/GenBank/DDBJ whole genome shotgun (WGS) entry which is preliminary data.</text>
</comment>
<dbReference type="AlphaFoldDB" id="T0YU54"/>
<feature type="non-terminal residue" evidence="1">
    <location>
        <position position="1"/>
    </location>
</feature>
<dbReference type="EMBL" id="AUZX01013489">
    <property type="protein sequence ID" value="EQD35437.1"/>
    <property type="molecule type" value="Genomic_DNA"/>
</dbReference>
<name>T0YU54_9ZZZZ</name>
<sequence length="48" mass="5053">AFRALCDHFRPDRVLVTDTPSLSAVGGSALTDPAIRIPRGTSTGRGSR</sequence>
<accession>T0YU54</accession>
<protein>
    <submittedName>
        <fullName evidence="1">Uncharacterized protein</fullName>
    </submittedName>
</protein>
<reference evidence="1" key="2">
    <citation type="journal article" date="2014" name="ISME J.">
        <title>Microbial stratification in low pH oxic and suboxic macroscopic growths along an acid mine drainage.</title>
        <authorList>
            <person name="Mendez-Garcia C."/>
            <person name="Mesa V."/>
            <person name="Sprenger R.R."/>
            <person name="Richter M."/>
            <person name="Diez M.S."/>
            <person name="Solano J."/>
            <person name="Bargiela R."/>
            <person name="Golyshina O.V."/>
            <person name="Manteca A."/>
            <person name="Ramos J.L."/>
            <person name="Gallego J.R."/>
            <person name="Llorente I."/>
            <person name="Martins Dos Santos V.A."/>
            <person name="Jensen O.N."/>
            <person name="Pelaez A.I."/>
            <person name="Sanchez J."/>
            <person name="Ferrer M."/>
        </authorList>
    </citation>
    <scope>NUCLEOTIDE SEQUENCE</scope>
</reference>